<dbReference type="EMBL" id="BJZO01000112">
    <property type="protein sequence ID" value="GEO82799.1"/>
    <property type="molecule type" value="Genomic_DNA"/>
</dbReference>
<dbReference type="OrthoDB" id="9798343at2"/>
<accession>A0A512HBH1</accession>
<evidence type="ECO:0000256" key="3">
    <source>
        <dbReference type="ARBA" id="ARBA00022989"/>
    </source>
</evidence>
<comment type="caution">
    <text evidence="7">The sequence shown here is derived from an EMBL/GenBank/DDBJ whole genome shotgun (WGS) entry which is preliminary data.</text>
</comment>
<organism evidence="7 8">
    <name type="scientific">Pararhodospirillum oryzae</name>
    <dbReference type="NCBI Taxonomy" id="478448"/>
    <lineage>
        <taxon>Bacteria</taxon>
        <taxon>Pseudomonadati</taxon>
        <taxon>Pseudomonadota</taxon>
        <taxon>Alphaproteobacteria</taxon>
        <taxon>Rhodospirillales</taxon>
        <taxon>Rhodospirillaceae</taxon>
        <taxon>Pararhodospirillum</taxon>
    </lineage>
</organism>
<keyword evidence="8" id="KW-1185">Reference proteome</keyword>
<dbReference type="Pfam" id="PF07219">
    <property type="entry name" value="HemY_N"/>
    <property type="match status" value="1"/>
</dbReference>
<evidence type="ECO:0000256" key="4">
    <source>
        <dbReference type="ARBA" id="ARBA00023136"/>
    </source>
</evidence>
<feature type="transmembrane region" description="Helical" evidence="5">
    <location>
        <begin position="42"/>
        <end position="62"/>
    </location>
</feature>
<evidence type="ECO:0000313" key="7">
    <source>
        <dbReference type="EMBL" id="GEO82799.1"/>
    </source>
</evidence>
<sequence length="445" mass="48158">MTRILLFLLFTGLLVGSAVWLANHPGAIAIEWVGWHLETSASLALVALLVLIAVILILNRVYGGVRHMPRFLGRTLHERRLKRGGLLLGEGLAAVKGGDTALAGKMLREVERLLPGAVGVQVLAAETAAATGDLERAEEMFSAIKDNPKFRACGRRGLLELAQARNDEDKVLAIARDAVTSGISAPWATGPLFQILVRRRQWEDAMNVLGRAHGRGGRSARADDPQRVVKASLLCAQARDVLALGAPAQAQRLAQQALLLEPGLIEATLISARILITENKHRKAAQMLAAQWKRVPHPEVASLYLSLGDDGDPLKRLKRVEGLIESNPEAPQSRVALAQAALAAKLWGQARKALDPLVRTRPSPVVCRLVALLEEGENRDLALANQWLMHALTAEPAEAWTCERCGATHTRWDPVCSACGALGTIDWRRARKLEGSPEPTTPAAE</sequence>
<dbReference type="Gene3D" id="1.25.40.10">
    <property type="entry name" value="Tetratricopeptide repeat domain"/>
    <property type="match status" value="1"/>
</dbReference>
<keyword evidence="3 5" id="KW-1133">Transmembrane helix</keyword>
<evidence type="ECO:0000256" key="5">
    <source>
        <dbReference type="SAM" id="Phobius"/>
    </source>
</evidence>
<protein>
    <submittedName>
        <fullName evidence="7">Heme biosynthesis protein HemY</fullName>
    </submittedName>
</protein>
<dbReference type="RefSeq" id="WP_147164826.1">
    <property type="nucleotide sequence ID" value="NZ_BJZO01000112.1"/>
</dbReference>
<dbReference type="Proteomes" id="UP000321567">
    <property type="component" value="Unassembled WGS sequence"/>
</dbReference>
<reference evidence="7 8" key="1">
    <citation type="submission" date="2019-07" db="EMBL/GenBank/DDBJ databases">
        <title>Whole genome shotgun sequence of Rhodospirillum oryzae NBRC 107573.</title>
        <authorList>
            <person name="Hosoyama A."/>
            <person name="Uohara A."/>
            <person name="Ohji S."/>
            <person name="Ichikawa N."/>
        </authorList>
    </citation>
    <scope>NUCLEOTIDE SEQUENCE [LARGE SCALE GENOMIC DNA]</scope>
    <source>
        <strain evidence="7 8">NBRC 107573</strain>
    </source>
</reference>
<dbReference type="InterPro" id="IPR010817">
    <property type="entry name" value="HemY_N"/>
</dbReference>
<evidence type="ECO:0000256" key="2">
    <source>
        <dbReference type="ARBA" id="ARBA00022692"/>
    </source>
</evidence>
<dbReference type="SUPFAM" id="SSF48452">
    <property type="entry name" value="TPR-like"/>
    <property type="match status" value="2"/>
</dbReference>
<dbReference type="AlphaFoldDB" id="A0A512HBH1"/>
<comment type="subcellular location">
    <subcellularLocation>
        <location evidence="1">Membrane</location>
    </subcellularLocation>
</comment>
<proteinExistence type="predicted"/>
<evidence type="ECO:0000313" key="8">
    <source>
        <dbReference type="Proteomes" id="UP000321567"/>
    </source>
</evidence>
<name>A0A512HBH1_9PROT</name>
<evidence type="ECO:0000259" key="6">
    <source>
        <dbReference type="Pfam" id="PF07219"/>
    </source>
</evidence>
<keyword evidence="4 5" id="KW-0472">Membrane</keyword>
<feature type="domain" description="HemY N-terminal" evidence="6">
    <location>
        <begin position="26"/>
        <end position="132"/>
    </location>
</feature>
<gene>
    <name evidence="7" type="ORF">ROR02_29300</name>
</gene>
<dbReference type="InterPro" id="IPR011990">
    <property type="entry name" value="TPR-like_helical_dom_sf"/>
</dbReference>
<keyword evidence="2 5" id="KW-0812">Transmembrane</keyword>
<dbReference type="Pfam" id="PF14559">
    <property type="entry name" value="TPR_19"/>
    <property type="match status" value="1"/>
</dbReference>
<dbReference type="GO" id="GO:0016020">
    <property type="term" value="C:membrane"/>
    <property type="evidence" value="ECO:0007669"/>
    <property type="project" value="UniProtKB-SubCell"/>
</dbReference>
<evidence type="ECO:0000256" key="1">
    <source>
        <dbReference type="ARBA" id="ARBA00004370"/>
    </source>
</evidence>